<evidence type="ECO:0000313" key="2">
    <source>
        <dbReference type="Proteomes" id="UP000316270"/>
    </source>
</evidence>
<dbReference type="InterPro" id="IPR036322">
    <property type="entry name" value="WD40_repeat_dom_sf"/>
</dbReference>
<accession>A0A517LM53</accession>
<dbReference type="SUPFAM" id="SSF50978">
    <property type="entry name" value="WD40 repeat-like"/>
    <property type="match status" value="1"/>
</dbReference>
<dbReference type="STRING" id="50376.A0A517LM53"/>
<organism evidence="1 2">
    <name type="scientific">Venturia effusa</name>
    <dbReference type="NCBI Taxonomy" id="50376"/>
    <lineage>
        <taxon>Eukaryota</taxon>
        <taxon>Fungi</taxon>
        <taxon>Dikarya</taxon>
        <taxon>Ascomycota</taxon>
        <taxon>Pezizomycotina</taxon>
        <taxon>Dothideomycetes</taxon>
        <taxon>Pleosporomycetidae</taxon>
        <taxon>Venturiales</taxon>
        <taxon>Venturiaceae</taxon>
        <taxon>Venturia</taxon>
    </lineage>
</organism>
<dbReference type="Pfam" id="PF08728">
    <property type="entry name" value="CRT10"/>
    <property type="match status" value="1"/>
</dbReference>
<name>A0A517LM53_9PEZI</name>
<dbReference type="Proteomes" id="UP000316270">
    <property type="component" value="Chromosome 16"/>
</dbReference>
<evidence type="ECO:0000313" key="1">
    <source>
        <dbReference type="EMBL" id="QDS76725.1"/>
    </source>
</evidence>
<protein>
    <submittedName>
        <fullName evidence="1">Uncharacterized protein</fullName>
    </submittedName>
</protein>
<dbReference type="InterPro" id="IPR014839">
    <property type="entry name" value="Crt10"/>
</dbReference>
<reference evidence="1 2" key="1">
    <citation type="submission" date="2019-07" db="EMBL/GenBank/DDBJ databases">
        <title>Finished genome of Venturia effusa.</title>
        <authorList>
            <person name="Young C.A."/>
            <person name="Cox M.P."/>
            <person name="Ganley A.R.D."/>
            <person name="David W.J."/>
        </authorList>
    </citation>
    <scope>NUCLEOTIDE SEQUENCE [LARGE SCALE GENOMIC DNA]</scope>
    <source>
        <strain evidence="2">albino</strain>
    </source>
</reference>
<dbReference type="EMBL" id="CP042200">
    <property type="protein sequence ID" value="QDS76725.1"/>
    <property type="molecule type" value="Genomic_DNA"/>
</dbReference>
<gene>
    <name evidence="1" type="ORF">FKW77_001107</name>
</gene>
<dbReference type="AlphaFoldDB" id="A0A517LM53"/>
<keyword evidence="2" id="KW-1185">Reference proteome</keyword>
<proteinExistence type="predicted"/>
<dbReference type="OrthoDB" id="5591786at2759"/>
<sequence length="705" mass="79600">MSAFDALPAFVKETLREKAIDCRPIGRQKGTERFPVLLEKVGDLLDADELPPIKEWRLNLTALSKVYNLYFVAYSDQLYVYRPQYPSQRLPLKPAIILNPSKTYQDPEGCIDLEDPHSINNVFIDFLGEMEIILVACDDGDVVGYYTQSIEDVLNHTEIEEEEEEKKIHFFSINVGLSAWGISVHSLSRKIAIGSNTKNITVYSFGLSVPSCDYYQHQDCEEFQKFQEQSYDGPAWRQSDDTLVMTGLGSNIPSVAFCNNEEDLQGKLLAVGTVGGGTYILNLRTMKPLEYLQVGFCRQYERGGGCWCCPSGLHHATWGLSWLDRKSFHKIGRQIPPDPVLGRVRLKEAWNGTDKALVIPDSDEIGHTSYFPLMPDNAPDVTNLNKLQEVECPFSQEHIDVISSITWSERRKRARRGSLPPPPGADVCTAQDLRWHSSWEPRENEARGDVLYETSLGIAQHKYVNGAEVEGAPEDAGPDYRHPNIPCPLFVASKQDACIIPPKGSSKKLEPIIGYCNVLKQVVVDGQEEDDPKPWFHNKHMDRLSLQAHIPELGILITATPKGRAAVYTLCQSPDGPNGAPVYFHRLDWMLPLKSQEDAGERPLAKLIGIAAGPLQGDFGKPNGTRSRRHRLLLHYSDYTILSYVLQKEEDRITWVDGEKSGPYRELLAAVEKDRMPKRTRRRCPPNYRFNYLWEDEGNEAPFGL</sequence>